<dbReference type="EMBL" id="JASCZI010183857">
    <property type="protein sequence ID" value="MED6189765.1"/>
    <property type="molecule type" value="Genomic_DNA"/>
</dbReference>
<reference evidence="1 2" key="1">
    <citation type="journal article" date="2023" name="Plants (Basel)">
        <title>Bridging the Gap: Combining Genomics and Transcriptomics Approaches to Understand Stylosanthes scabra, an Orphan Legume from the Brazilian Caatinga.</title>
        <authorList>
            <person name="Ferreira-Neto J.R.C."/>
            <person name="da Silva M.D."/>
            <person name="Binneck E."/>
            <person name="de Melo N.F."/>
            <person name="da Silva R.H."/>
            <person name="de Melo A.L.T.M."/>
            <person name="Pandolfi V."/>
            <person name="Bustamante F.O."/>
            <person name="Brasileiro-Vidal A.C."/>
            <person name="Benko-Iseppon A.M."/>
        </authorList>
    </citation>
    <scope>NUCLEOTIDE SEQUENCE [LARGE SCALE GENOMIC DNA]</scope>
    <source>
        <tissue evidence="1">Leaves</tissue>
    </source>
</reference>
<protein>
    <submittedName>
        <fullName evidence="1">Uncharacterized protein</fullName>
    </submittedName>
</protein>
<name>A0ABU6WV25_9FABA</name>
<organism evidence="1 2">
    <name type="scientific">Stylosanthes scabra</name>
    <dbReference type="NCBI Taxonomy" id="79078"/>
    <lineage>
        <taxon>Eukaryota</taxon>
        <taxon>Viridiplantae</taxon>
        <taxon>Streptophyta</taxon>
        <taxon>Embryophyta</taxon>
        <taxon>Tracheophyta</taxon>
        <taxon>Spermatophyta</taxon>
        <taxon>Magnoliopsida</taxon>
        <taxon>eudicotyledons</taxon>
        <taxon>Gunneridae</taxon>
        <taxon>Pentapetalae</taxon>
        <taxon>rosids</taxon>
        <taxon>fabids</taxon>
        <taxon>Fabales</taxon>
        <taxon>Fabaceae</taxon>
        <taxon>Papilionoideae</taxon>
        <taxon>50 kb inversion clade</taxon>
        <taxon>dalbergioids sensu lato</taxon>
        <taxon>Dalbergieae</taxon>
        <taxon>Pterocarpus clade</taxon>
        <taxon>Stylosanthes</taxon>
    </lineage>
</organism>
<keyword evidence="2" id="KW-1185">Reference proteome</keyword>
<comment type="caution">
    <text evidence="1">The sequence shown here is derived from an EMBL/GenBank/DDBJ whole genome shotgun (WGS) entry which is preliminary data.</text>
</comment>
<evidence type="ECO:0000313" key="1">
    <source>
        <dbReference type="EMBL" id="MED6189765.1"/>
    </source>
</evidence>
<proteinExistence type="predicted"/>
<accession>A0ABU6WV25</accession>
<dbReference type="Proteomes" id="UP001341840">
    <property type="component" value="Unassembled WGS sequence"/>
</dbReference>
<evidence type="ECO:0000313" key="2">
    <source>
        <dbReference type="Proteomes" id="UP001341840"/>
    </source>
</evidence>
<sequence length="114" mass="12565">MWDITIHPPKGAQCPRWHIDSEPALILNVTIQLLARYCPLWSVGMMGNAPPRSPNLTGAQCPRWHIDSEPALIPSVTVQPLARYCPLWSVGMMGNAPPHSPNLTVLFLTIGMMA</sequence>
<gene>
    <name evidence="1" type="ORF">PIB30_099150</name>
</gene>